<dbReference type="SUPFAM" id="SSF81296">
    <property type="entry name" value="E set domains"/>
    <property type="match status" value="1"/>
</dbReference>
<reference evidence="5" key="1">
    <citation type="journal article" date="2014" name="Int. J. Syst. Evol. Microbiol.">
        <title>Complete genome sequence of Corynebacterium casei LMG S-19264T (=DSM 44701T), isolated from a smear-ripened cheese.</title>
        <authorList>
            <consortium name="US DOE Joint Genome Institute (JGI-PGF)"/>
            <person name="Walter F."/>
            <person name="Albersmeier A."/>
            <person name="Kalinowski J."/>
            <person name="Ruckert C."/>
        </authorList>
    </citation>
    <scope>NUCLEOTIDE SEQUENCE</scope>
    <source>
        <strain evidence="5">NBRC 112290</strain>
    </source>
</reference>
<dbReference type="RefSeq" id="WP_284249052.1">
    <property type="nucleotide sequence ID" value="NZ_BSUM01000001.1"/>
</dbReference>
<keyword evidence="6" id="KW-1185">Reference proteome</keyword>
<protein>
    <recommendedName>
        <fullName evidence="7">Galactose oxidase-like Early set domain-containing protein</fullName>
    </recommendedName>
</protein>
<dbReference type="CDD" id="cd02851">
    <property type="entry name" value="E_set_GO_C"/>
    <property type="match status" value="1"/>
</dbReference>
<dbReference type="Gene3D" id="2.60.40.10">
    <property type="entry name" value="Immunoglobulins"/>
    <property type="match status" value="1"/>
</dbReference>
<evidence type="ECO:0000256" key="1">
    <source>
        <dbReference type="ARBA" id="ARBA00022729"/>
    </source>
</evidence>
<accession>A0AA37ULV3</accession>
<evidence type="ECO:0000313" key="6">
    <source>
        <dbReference type="Proteomes" id="UP001157161"/>
    </source>
</evidence>
<dbReference type="InterPro" id="IPR015202">
    <property type="entry name" value="GO-like_E_set"/>
</dbReference>
<dbReference type="InterPro" id="IPR009880">
    <property type="entry name" value="Glyoxal_oxidase_N"/>
</dbReference>
<dbReference type="Gene3D" id="2.60.120.260">
    <property type="entry name" value="Galactose-binding domain-like"/>
    <property type="match status" value="1"/>
</dbReference>
<keyword evidence="1" id="KW-0732">Signal</keyword>
<dbReference type="GO" id="GO:0005975">
    <property type="term" value="P:carbohydrate metabolic process"/>
    <property type="evidence" value="ECO:0007669"/>
    <property type="project" value="UniProtKB-ARBA"/>
</dbReference>
<proteinExistence type="predicted"/>
<evidence type="ECO:0000259" key="4">
    <source>
        <dbReference type="Pfam" id="PF09118"/>
    </source>
</evidence>
<dbReference type="PANTHER" id="PTHR32208:SF21">
    <property type="entry name" value="LOW QUALITY PROTEIN: ALDEHYDE OXIDASE GLOX-LIKE"/>
    <property type="match status" value="1"/>
</dbReference>
<reference evidence="5" key="2">
    <citation type="submission" date="2023-02" db="EMBL/GenBank/DDBJ databases">
        <authorList>
            <person name="Sun Q."/>
            <person name="Mori K."/>
        </authorList>
    </citation>
    <scope>NUCLEOTIDE SEQUENCE</scope>
    <source>
        <strain evidence="5">NBRC 112290</strain>
    </source>
</reference>
<evidence type="ECO:0000259" key="3">
    <source>
        <dbReference type="Pfam" id="PF07250"/>
    </source>
</evidence>
<comment type="caution">
    <text evidence="5">The sequence shown here is derived from an EMBL/GenBank/DDBJ whole genome shotgun (WGS) entry which is preliminary data.</text>
</comment>
<dbReference type="InterPro" id="IPR037293">
    <property type="entry name" value="Gal_Oxidase_central_sf"/>
</dbReference>
<evidence type="ECO:0008006" key="7">
    <source>
        <dbReference type="Google" id="ProtNLM"/>
    </source>
</evidence>
<feature type="domain" description="Glyoxal oxidase N-terminal" evidence="3">
    <location>
        <begin position="393"/>
        <end position="714"/>
    </location>
</feature>
<dbReference type="EMBL" id="BSUM01000001">
    <property type="protein sequence ID" value="GMA30424.1"/>
    <property type="molecule type" value="Genomic_DNA"/>
</dbReference>
<dbReference type="InterPro" id="IPR013783">
    <property type="entry name" value="Ig-like_fold"/>
</dbReference>
<dbReference type="AlphaFoldDB" id="A0AA37ULV3"/>
<evidence type="ECO:0000313" key="5">
    <source>
        <dbReference type="EMBL" id="GMA30424.1"/>
    </source>
</evidence>
<dbReference type="Pfam" id="PF07250">
    <property type="entry name" value="Glyoxal_oxid_N"/>
    <property type="match status" value="1"/>
</dbReference>
<feature type="region of interest" description="Disordered" evidence="2">
    <location>
        <begin position="141"/>
        <end position="183"/>
    </location>
</feature>
<evidence type="ECO:0000256" key="2">
    <source>
        <dbReference type="SAM" id="MobiDB-lite"/>
    </source>
</evidence>
<dbReference type="InterPro" id="IPR011043">
    <property type="entry name" value="Gal_Oxase/kelch_b-propeller"/>
</dbReference>
<dbReference type="Pfam" id="PF09118">
    <property type="entry name" value="GO-like_E_set"/>
    <property type="match status" value="1"/>
</dbReference>
<dbReference type="Gene3D" id="2.130.10.80">
    <property type="entry name" value="Galactose oxidase/kelch, beta-propeller"/>
    <property type="match status" value="1"/>
</dbReference>
<dbReference type="Proteomes" id="UP001157161">
    <property type="component" value="Unassembled WGS sequence"/>
</dbReference>
<sequence length="816" mass="85985">MNGSLEEGEAWPTCFTTAGWGSEGAWALTEGRDGGRAVSVTIAEHQGGDRKLLTSETDACAPVVTPGQTYDLSAWYTATVPVSLTVFRQTADGWTYWGDLGRHAASAEWRTAAGTTPAVPAGTLRLAFGLSLGATGTLTTDDYSLTPTAGAPGNGPAPEVDPAPAPGDDGDGDDGDTAAVGNPWLLPDGRECLVRAGWGEATVTQSYSDDVPEDAPAGARSFALGVTGRVTGDVKAIHAETAECAPTVRAGGLYEATVRYRSTGTATSMTAFRHVPGQGWSYWTELAALPATTGWERRTVALPEIPAGVDRISFGVSLASDGELLTTGHELTEIGSEPVPEGEAAQLGSWEVQGAEMPVRAMHTTLLSDGRVLLIAGSGNDEARFDAGSFTAAVWDPTDDTYTELDVPYDMFCSGHVTLPDGKVLISGGTETYPGEDDGPTTFGGSDASYYFDPTDDAFHPTSDMAGAHWYPTLTKLGNGDVWAAGGIDEKAEGTVLTQMFDTSTMTWLPSNQVPQTWSYWGTYPHMYLLEDGMLFYAGAHTFGNGLPGTGASLYDWRTAQIWDVPGLREKDLRDQAASVLLPPAQDQRVLIVGGGHTELNAPAISLADVIDLSDPQPAYTPVEDLPGPGKTYVNLVNLPDRSVLAANGATHNRTGDVRTAALYDPETDGWTPVVPDPVGRNYHSTAVVLADGRVAVFGSNPGDNSYEMRVSVYSPPYLHAGERPTITDAPEAVTYGETVQLEVDGEIASASLMSPMSSTHQTDTNARLVDVPVAGEGTLTAQVPDDPDLLPPGPYMLTVLDTDGVPSIASWVWVS</sequence>
<feature type="domain" description="Galactose oxidase-like Early set" evidence="4">
    <location>
        <begin position="724"/>
        <end position="814"/>
    </location>
</feature>
<organism evidence="5 6">
    <name type="scientific">Litorihabitans aurantiacus</name>
    <dbReference type="NCBI Taxonomy" id="1930061"/>
    <lineage>
        <taxon>Bacteria</taxon>
        <taxon>Bacillati</taxon>
        <taxon>Actinomycetota</taxon>
        <taxon>Actinomycetes</taxon>
        <taxon>Micrococcales</taxon>
        <taxon>Beutenbergiaceae</taxon>
        <taxon>Litorihabitans</taxon>
    </lineage>
</organism>
<dbReference type="SUPFAM" id="SSF50965">
    <property type="entry name" value="Galactose oxidase, central domain"/>
    <property type="match status" value="1"/>
</dbReference>
<dbReference type="InterPro" id="IPR014756">
    <property type="entry name" value="Ig_E-set"/>
</dbReference>
<dbReference type="PANTHER" id="PTHR32208">
    <property type="entry name" value="SECRETED PROTEIN-RELATED"/>
    <property type="match status" value="1"/>
</dbReference>
<name>A0AA37ULV3_9MICO</name>
<gene>
    <name evidence="5" type="ORF">GCM10025875_04160</name>
</gene>
<feature type="compositionally biased region" description="Low complexity" evidence="2">
    <location>
        <begin position="149"/>
        <end position="158"/>
    </location>
</feature>